<dbReference type="Gene3D" id="3.30.70.330">
    <property type="match status" value="1"/>
</dbReference>
<evidence type="ECO:0000256" key="4">
    <source>
        <dbReference type="ARBA" id="ARBA00022801"/>
    </source>
</evidence>
<dbReference type="CDD" id="cd00268">
    <property type="entry name" value="DEADc"/>
    <property type="match status" value="1"/>
</dbReference>
<dbReference type="GO" id="GO:0005829">
    <property type="term" value="C:cytosol"/>
    <property type="evidence" value="ECO:0007669"/>
    <property type="project" value="TreeGrafter"/>
</dbReference>
<dbReference type="GO" id="GO:0009409">
    <property type="term" value="P:response to cold"/>
    <property type="evidence" value="ECO:0007669"/>
    <property type="project" value="TreeGrafter"/>
</dbReference>
<organism evidence="16 17">
    <name type="scientific">Chloroflexus islandicus</name>
    <dbReference type="NCBI Taxonomy" id="1707952"/>
    <lineage>
        <taxon>Bacteria</taxon>
        <taxon>Bacillati</taxon>
        <taxon>Chloroflexota</taxon>
        <taxon>Chloroflexia</taxon>
        <taxon>Chloroflexales</taxon>
        <taxon>Chloroflexineae</taxon>
        <taxon>Chloroflexaceae</taxon>
        <taxon>Chloroflexus</taxon>
    </lineage>
</organism>
<name>A0A178MK38_9CHLR</name>
<feature type="domain" description="Helicase ATP-binding" evidence="13">
    <location>
        <begin position="33"/>
        <end position="202"/>
    </location>
</feature>
<dbReference type="AlphaFoldDB" id="A0A178MK38"/>
<dbReference type="FunFam" id="3.40.50.300:FF:000108">
    <property type="entry name" value="ATP-dependent RNA helicase RhlE"/>
    <property type="match status" value="1"/>
</dbReference>
<evidence type="ECO:0000259" key="13">
    <source>
        <dbReference type="PROSITE" id="PS51192"/>
    </source>
</evidence>
<protein>
    <recommendedName>
        <fullName evidence="1">RNA helicase</fullName>
        <ecNumber evidence="1">3.6.4.13</ecNumber>
    </recommendedName>
</protein>
<dbReference type="PROSITE" id="PS51192">
    <property type="entry name" value="HELICASE_ATP_BIND_1"/>
    <property type="match status" value="1"/>
</dbReference>
<dbReference type="Proteomes" id="UP000078287">
    <property type="component" value="Unassembled WGS sequence"/>
</dbReference>
<evidence type="ECO:0000259" key="14">
    <source>
        <dbReference type="PROSITE" id="PS51194"/>
    </source>
</evidence>
<dbReference type="PROSITE" id="PS00039">
    <property type="entry name" value="DEAD_ATP_HELICASE"/>
    <property type="match status" value="1"/>
</dbReference>
<dbReference type="Gene3D" id="3.40.50.300">
    <property type="entry name" value="P-loop containing nucleotide triphosphate hydrolases"/>
    <property type="match status" value="2"/>
</dbReference>
<evidence type="ECO:0000313" key="16">
    <source>
        <dbReference type="EMBL" id="OAN48405.1"/>
    </source>
</evidence>
<feature type="short sequence motif" description="Q motif" evidence="10">
    <location>
        <begin position="2"/>
        <end position="30"/>
    </location>
</feature>
<keyword evidence="7" id="KW-0346">Stress response</keyword>
<dbReference type="InterPro" id="IPR014001">
    <property type="entry name" value="Helicase_ATP-bd"/>
</dbReference>
<dbReference type="CDD" id="cd18787">
    <property type="entry name" value="SF2_C_DEAD"/>
    <property type="match status" value="1"/>
</dbReference>
<evidence type="ECO:0000259" key="15">
    <source>
        <dbReference type="PROSITE" id="PS51195"/>
    </source>
</evidence>
<dbReference type="InterPro" id="IPR057325">
    <property type="entry name" value="DeaD_dimer"/>
</dbReference>
<dbReference type="EMBL" id="LWQS01000032">
    <property type="protein sequence ID" value="OAN48405.1"/>
    <property type="molecule type" value="Genomic_DNA"/>
</dbReference>
<sequence length="553" mass="60955">MTTFAELGLSDALIATLSGLGYDEPTPIQAQTIPLLLAGRDVIAQAQTGTGKTAAFALPMIERVTDDLAVQALVLAPTRELAVQVAEAIHRYGRHRALRVLPIYGGQPIERQLRGLAQGVQIVVGTPGRVLDHLRRGSLRFDQLRMVVLDEADEMLDMGFAEELEAILQLVPAERQTALFSATLPPAVQNLTLRYTRQPVRVSIAAEQLAAPRIRQLYYEVLARDKLDALCRVLDAEMPQLAIVFCRTRQEADDIGERLQGRGYAAESLHGDLSQAVRDRVMRRFREGQLDVLVATDVAARGLDIAEVSHVINYDVPTDPESYVHRIGRTGRAGRDGVAITFITPRERRMLQTIERLTRTRIERRAMPTLADVAARRRAALRDQLREAMATPGLDSYTALVDELAATHDLRAIAAAAIKLLLNEAETEQVDTITRLEPARPERAERSERTERAPRAKRGEAAERSSRGEQGMARIQINLGRNDQVRPADIVGAIANEAGVPGRSIGAIEVRARASFVEVPRRAVRHVLQALNRTSLRGQRVRATLADETPVAA</sequence>
<dbReference type="PANTHER" id="PTHR47963">
    <property type="entry name" value="DEAD-BOX ATP-DEPENDENT RNA HELICASE 47, MITOCHONDRIAL"/>
    <property type="match status" value="1"/>
</dbReference>
<dbReference type="PANTHER" id="PTHR47963:SF8">
    <property type="entry name" value="ATP-DEPENDENT RNA HELICASE DEAD"/>
    <property type="match status" value="1"/>
</dbReference>
<comment type="caution">
    <text evidence="16">The sequence shown here is derived from an EMBL/GenBank/DDBJ whole genome shotgun (WGS) entry which is preliminary data.</text>
</comment>
<dbReference type="SMART" id="SM00490">
    <property type="entry name" value="HELICc"/>
    <property type="match status" value="1"/>
</dbReference>
<evidence type="ECO:0000256" key="3">
    <source>
        <dbReference type="ARBA" id="ARBA00022741"/>
    </source>
</evidence>
<dbReference type="PROSITE" id="PS51194">
    <property type="entry name" value="HELICASE_CTER"/>
    <property type="match status" value="1"/>
</dbReference>
<comment type="catalytic activity">
    <reaction evidence="9">
        <text>ATP + H2O = ADP + phosphate + H(+)</text>
        <dbReference type="Rhea" id="RHEA:13065"/>
        <dbReference type="ChEBI" id="CHEBI:15377"/>
        <dbReference type="ChEBI" id="CHEBI:15378"/>
        <dbReference type="ChEBI" id="CHEBI:30616"/>
        <dbReference type="ChEBI" id="CHEBI:43474"/>
        <dbReference type="ChEBI" id="CHEBI:456216"/>
        <dbReference type="EC" id="3.6.4.13"/>
    </reaction>
</comment>
<dbReference type="GO" id="GO:0033592">
    <property type="term" value="F:RNA strand annealing activity"/>
    <property type="evidence" value="ECO:0007669"/>
    <property type="project" value="TreeGrafter"/>
</dbReference>
<feature type="domain" description="Helicase C-terminal" evidence="14">
    <location>
        <begin position="213"/>
        <end position="374"/>
    </location>
</feature>
<gene>
    <name evidence="16" type="ORF">A6A03_08485</name>
</gene>
<feature type="region of interest" description="Disordered" evidence="12">
    <location>
        <begin position="433"/>
        <end position="477"/>
    </location>
</feature>
<dbReference type="Pfam" id="PF00270">
    <property type="entry name" value="DEAD"/>
    <property type="match status" value="1"/>
</dbReference>
<dbReference type="GO" id="GO:0005524">
    <property type="term" value="F:ATP binding"/>
    <property type="evidence" value="ECO:0007669"/>
    <property type="project" value="UniProtKB-KW"/>
</dbReference>
<dbReference type="RefSeq" id="WP_066783151.1">
    <property type="nucleotide sequence ID" value="NZ_LWQS01000032.1"/>
</dbReference>
<dbReference type="GO" id="GO:0016787">
    <property type="term" value="F:hydrolase activity"/>
    <property type="evidence" value="ECO:0007669"/>
    <property type="project" value="UniProtKB-KW"/>
</dbReference>
<dbReference type="Pfam" id="PF03880">
    <property type="entry name" value="DbpA"/>
    <property type="match status" value="1"/>
</dbReference>
<accession>A0A178MK38</accession>
<dbReference type="InterPro" id="IPR012677">
    <property type="entry name" value="Nucleotide-bd_a/b_plait_sf"/>
</dbReference>
<dbReference type="SUPFAM" id="SSF52540">
    <property type="entry name" value="P-loop containing nucleoside triphosphate hydrolases"/>
    <property type="match status" value="1"/>
</dbReference>
<evidence type="ECO:0000256" key="9">
    <source>
        <dbReference type="ARBA" id="ARBA00047984"/>
    </source>
</evidence>
<evidence type="ECO:0000256" key="6">
    <source>
        <dbReference type="ARBA" id="ARBA00022840"/>
    </source>
</evidence>
<evidence type="ECO:0000256" key="8">
    <source>
        <dbReference type="ARBA" id="ARBA00038437"/>
    </source>
</evidence>
<dbReference type="InterPro" id="IPR027417">
    <property type="entry name" value="P-loop_NTPase"/>
</dbReference>
<proteinExistence type="inferred from homology"/>
<dbReference type="InterPro" id="IPR001650">
    <property type="entry name" value="Helicase_C-like"/>
</dbReference>
<dbReference type="EC" id="3.6.4.13" evidence="1"/>
<evidence type="ECO:0000313" key="17">
    <source>
        <dbReference type="Proteomes" id="UP000078287"/>
    </source>
</evidence>
<keyword evidence="4 11" id="KW-0378">Hydrolase</keyword>
<dbReference type="InterPro" id="IPR014014">
    <property type="entry name" value="RNA_helicase_DEAD_Q_motif"/>
</dbReference>
<feature type="domain" description="DEAD-box RNA helicase Q" evidence="15">
    <location>
        <begin position="2"/>
        <end position="30"/>
    </location>
</feature>
<dbReference type="Pfam" id="PF00271">
    <property type="entry name" value="Helicase_C"/>
    <property type="match status" value="1"/>
</dbReference>
<evidence type="ECO:0000256" key="11">
    <source>
        <dbReference type="RuleBase" id="RU000492"/>
    </source>
</evidence>
<dbReference type="GO" id="GO:0003724">
    <property type="term" value="F:RNA helicase activity"/>
    <property type="evidence" value="ECO:0007669"/>
    <property type="project" value="UniProtKB-EC"/>
</dbReference>
<keyword evidence="5 11" id="KW-0347">Helicase</keyword>
<evidence type="ECO:0000256" key="1">
    <source>
        <dbReference type="ARBA" id="ARBA00012552"/>
    </source>
</evidence>
<comment type="similarity">
    <text evidence="8 11">Belongs to the DEAD box helicase family.</text>
</comment>
<keyword evidence="2" id="KW-0963">Cytoplasm</keyword>
<dbReference type="InterPro" id="IPR005580">
    <property type="entry name" value="DbpA/CsdA_RNA-bd_dom"/>
</dbReference>
<evidence type="ECO:0000256" key="2">
    <source>
        <dbReference type="ARBA" id="ARBA00022490"/>
    </source>
</evidence>
<evidence type="ECO:0000256" key="7">
    <source>
        <dbReference type="ARBA" id="ARBA00023016"/>
    </source>
</evidence>
<dbReference type="Pfam" id="PF25399">
    <property type="entry name" value="DeaD_dimer"/>
    <property type="match status" value="1"/>
</dbReference>
<evidence type="ECO:0000256" key="12">
    <source>
        <dbReference type="SAM" id="MobiDB-lite"/>
    </source>
</evidence>
<dbReference type="PROSITE" id="PS51195">
    <property type="entry name" value="Q_MOTIF"/>
    <property type="match status" value="1"/>
</dbReference>
<dbReference type="InterPro" id="IPR000629">
    <property type="entry name" value="RNA-helicase_DEAD-box_CS"/>
</dbReference>
<evidence type="ECO:0000256" key="5">
    <source>
        <dbReference type="ARBA" id="ARBA00022806"/>
    </source>
</evidence>
<keyword evidence="3 11" id="KW-0547">Nucleotide-binding</keyword>
<dbReference type="CDD" id="cd12252">
    <property type="entry name" value="RRM_DbpA"/>
    <property type="match status" value="1"/>
</dbReference>
<dbReference type="InterPro" id="IPR050547">
    <property type="entry name" value="DEAD_box_RNA_helicases"/>
</dbReference>
<dbReference type="InterPro" id="IPR044742">
    <property type="entry name" value="DEAD/DEAH_RhlB"/>
</dbReference>
<evidence type="ECO:0000256" key="10">
    <source>
        <dbReference type="PROSITE-ProRule" id="PRU00552"/>
    </source>
</evidence>
<dbReference type="GO" id="GO:0005840">
    <property type="term" value="C:ribosome"/>
    <property type="evidence" value="ECO:0007669"/>
    <property type="project" value="TreeGrafter"/>
</dbReference>
<dbReference type="SMART" id="SM00487">
    <property type="entry name" value="DEXDc"/>
    <property type="match status" value="1"/>
</dbReference>
<feature type="compositionally biased region" description="Basic and acidic residues" evidence="12">
    <location>
        <begin position="437"/>
        <end position="467"/>
    </location>
</feature>
<dbReference type="STRING" id="1707952.A6A03_08485"/>
<dbReference type="InterPro" id="IPR011545">
    <property type="entry name" value="DEAD/DEAH_box_helicase_dom"/>
</dbReference>
<keyword evidence="6 11" id="KW-0067">ATP-binding</keyword>
<keyword evidence="17" id="KW-1185">Reference proteome</keyword>
<reference evidence="16 17" key="1">
    <citation type="submission" date="2016-04" db="EMBL/GenBank/DDBJ databases">
        <title>Chloroflexus islandicus sp. nov., a thermophilic filamentous anoxygenic phototrophic bacterium from geyser Strokkur (Iceland).</title>
        <authorList>
            <person name="Gaisin V.A."/>
            <person name="Kalashnikov A.M."/>
            <person name="Sukhacheva M.V."/>
            <person name="Grouzdev D.S."/>
            <person name="Ivanov T.M."/>
            <person name="Kuznetsov B."/>
            <person name="Gorlenko V.M."/>
        </authorList>
    </citation>
    <scope>NUCLEOTIDE SEQUENCE [LARGE SCALE GENOMIC DNA]</scope>
    <source>
        <strain evidence="17">isl-2</strain>
    </source>
</reference>
<dbReference type="OrthoDB" id="9805696at2"/>